<dbReference type="SUPFAM" id="SSF54373">
    <property type="entry name" value="FAD-linked reductases, C-terminal domain"/>
    <property type="match status" value="1"/>
</dbReference>
<dbReference type="GO" id="GO:0033514">
    <property type="term" value="P:L-lysine catabolic process to acetyl-CoA via L-pipecolate"/>
    <property type="evidence" value="ECO:0000318"/>
    <property type="project" value="GO_Central"/>
</dbReference>
<comment type="cofactor">
    <cofactor evidence="1">
        <name>FAD</name>
        <dbReference type="ChEBI" id="CHEBI:57692"/>
    </cofactor>
</comment>
<dbReference type="GO" id="GO:0008115">
    <property type="term" value="F:sarcosine oxidase activity"/>
    <property type="evidence" value="ECO:0000318"/>
    <property type="project" value="GO_Central"/>
</dbReference>
<evidence type="ECO:0000256" key="4">
    <source>
        <dbReference type="ARBA" id="ARBA00022827"/>
    </source>
</evidence>
<sequence length="391" mass="43902">MSSSKVYDVCVVGAGVMGSATARQLAQNGQEVLLLEQFPLPHSRGSSHGQSRIFRTLYSNPVFVRMARDSLAIWKDIELHANEEIYIRNVGLLSVEEAPGLTLKKDAQNLKDLGIGHEVLSPSELRKRFPSLQFDPGYSAVLERSAGVMRADKCLRALQEQFIRFGGSLKDGQKVLSIQPDGTGVTIKTSIENHRARKLILTVGPWTNNLLKPLGLLLPIRVYRAPVLYWSITKPDEYSWKNGFPSFYDASPTGKHIYCLSYLEYPDMLKVRVHHGNAERRDMDRQDIDQFIKSAGAYVKKHFPYLDHKGPAIVEMCLYSMTPDSSFILDKHPTFDNIIIGAGFSAHGFKHAPVVGQILSDLARDQTPAYDITPFRISRFKETHTDTKSNL</sequence>
<evidence type="ECO:0000256" key="1">
    <source>
        <dbReference type="ARBA" id="ARBA00001974"/>
    </source>
</evidence>
<dbReference type="PANTHER" id="PTHR10961:SF46">
    <property type="entry name" value="PEROXISOMAL SARCOSINE OXIDASE"/>
    <property type="match status" value="1"/>
</dbReference>
<dbReference type="eggNOG" id="KOG2820">
    <property type="taxonomic scope" value="Eukaryota"/>
</dbReference>
<dbReference type="AlphaFoldDB" id="A7RRI9"/>
<organism evidence="7 8">
    <name type="scientific">Nematostella vectensis</name>
    <name type="common">Starlet sea anemone</name>
    <dbReference type="NCBI Taxonomy" id="45351"/>
    <lineage>
        <taxon>Eukaryota</taxon>
        <taxon>Metazoa</taxon>
        <taxon>Cnidaria</taxon>
        <taxon>Anthozoa</taxon>
        <taxon>Hexacorallia</taxon>
        <taxon>Actiniaria</taxon>
        <taxon>Edwardsiidae</taxon>
        <taxon>Nematostella</taxon>
    </lineage>
</organism>
<evidence type="ECO:0000259" key="6">
    <source>
        <dbReference type="Pfam" id="PF01266"/>
    </source>
</evidence>
<dbReference type="OMA" id="NWGWVRV"/>
<accession>A7RRI9</accession>
<dbReference type="InterPro" id="IPR036188">
    <property type="entry name" value="FAD/NAD-bd_sf"/>
</dbReference>
<dbReference type="EMBL" id="DS469531">
    <property type="protein sequence ID" value="EDO45960.1"/>
    <property type="molecule type" value="Genomic_DNA"/>
</dbReference>
<dbReference type="InterPro" id="IPR045170">
    <property type="entry name" value="MTOX"/>
</dbReference>
<keyword evidence="5" id="KW-0560">Oxidoreductase</keyword>
<dbReference type="Pfam" id="PF01266">
    <property type="entry name" value="DAO"/>
    <property type="match status" value="1"/>
</dbReference>
<evidence type="ECO:0000313" key="7">
    <source>
        <dbReference type="EMBL" id="EDO45960.1"/>
    </source>
</evidence>
<comment type="similarity">
    <text evidence="2">Belongs to the MSOX/MTOX family.</text>
</comment>
<dbReference type="InParanoid" id="A7RRI9"/>
<dbReference type="Proteomes" id="UP000001593">
    <property type="component" value="Unassembled WGS sequence"/>
</dbReference>
<dbReference type="SUPFAM" id="SSF51905">
    <property type="entry name" value="FAD/NAD(P)-binding domain"/>
    <property type="match status" value="1"/>
</dbReference>
<proteinExistence type="inferred from homology"/>
<dbReference type="InterPro" id="IPR006076">
    <property type="entry name" value="FAD-dep_OxRdtase"/>
</dbReference>
<protein>
    <recommendedName>
        <fullName evidence="6">FAD dependent oxidoreductase domain-containing protein</fullName>
    </recommendedName>
</protein>
<evidence type="ECO:0000256" key="5">
    <source>
        <dbReference type="ARBA" id="ARBA00023002"/>
    </source>
</evidence>
<feature type="domain" description="FAD dependent oxidoreductase" evidence="6">
    <location>
        <begin position="8"/>
        <end position="362"/>
    </location>
</feature>
<dbReference type="HOGENOM" id="CLU_007884_2_2_1"/>
<evidence type="ECO:0000256" key="3">
    <source>
        <dbReference type="ARBA" id="ARBA00022630"/>
    </source>
</evidence>
<dbReference type="GO" id="GO:0050031">
    <property type="term" value="F:L-pipecolate oxidase activity"/>
    <property type="evidence" value="ECO:0000318"/>
    <property type="project" value="GO_Central"/>
</dbReference>
<dbReference type="Gene3D" id="3.30.9.10">
    <property type="entry name" value="D-Amino Acid Oxidase, subunit A, domain 2"/>
    <property type="match status" value="1"/>
</dbReference>
<dbReference type="Gene3D" id="3.50.50.60">
    <property type="entry name" value="FAD/NAD(P)-binding domain"/>
    <property type="match status" value="1"/>
</dbReference>
<dbReference type="PANTHER" id="PTHR10961">
    <property type="entry name" value="PEROXISOMAL SARCOSINE OXIDASE"/>
    <property type="match status" value="1"/>
</dbReference>
<keyword evidence="3" id="KW-0285">Flavoprotein</keyword>
<reference evidence="7 8" key="1">
    <citation type="journal article" date="2007" name="Science">
        <title>Sea anemone genome reveals ancestral eumetazoan gene repertoire and genomic organization.</title>
        <authorList>
            <person name="Putnam N.H."/>
            <person name="Srivastava M."/>
            <person name="Hellsten U."/>
            <person name="Dirks B."/>
            <person name="Chapman J."/>
            <person name="Salamov A."/>
            <person name="Terry A."/>
            <person name="Shapiro H."/>
            <person name="Lindquist E."/>
            <person name="Kapitonov V.V."/>
            <person name="Jurka J."/>
            <person name="Genikhovich G."/>
            <person name="Grigoriev I.V."/>
            <person name="Lucas S.M."/>
            <person name="Steele R.E."/>
            <person name="Finnerty J.R."/>
            <person name="Technau U."/>
            <person name="Martindale M.Q."/>
            <person name="Rokhsar D.S."/>
        </authorList>
    </citation>
    <scope>NUCLEOTIDE SEQUENCE [LARGE SCALE GENOMIC DNA]</scope>
    <source>
        <strain evidence="8">CH2 X CH6</strain>
    </source>
</reference>
<name>A7RRI9_NEMVE</name>
<evidence type="ECO:0000313" key="8">
    <source>
        <dbReference type="Proteomes" id="UP000001593"/>
    </source>
</evidence>
<dbReference type="NCBIfam" id="NF008425">
    <property type="entry name" value="PRK11259.1"/>
    <property type="match status" value="1"/>
</dbReference>
<gene>
    <name evidence="7" type="ORF">NEMVEDRAFT_v1g161912</name>
</gene>
<dbReference type="GO" id="GO:0050660">
    <property type="term" value="F:flavin adenine dinucleotide binding"/>
    <property type="evidence" value="ECO:0007669"/>
    <property type="project" value="InterPro"/>
</dbReference>
<evidence type="ECO:0000256" key="2">
    <source>
        <dbReference type="ARBA" id="ARBA00010989"/>
    </source>
</evidence>
<keyword evidence="4" id="KW-0274">FAD</keyword>
<dbReference type="STRING" id="45351.A7RRI9"/>
<dbReference type="GO" id="GO:0005777">
    <property type="term" value="C:peroxisome"/>
    <property type="evidence" value="ECO:0000318"/>
    <property type="project" value="GO_Central"/>
</dbReference>
<dbReference type="PhylomeDB" id="A7RRI9"/>
<keyword evidence="8" id="KW-1185">Reference proteome</keyword>